<dbReference type="PROSITE" id="PS00697">
    <property type="entry name" value="DNA_LIGASE_A1"/>
    <property type="match status" value="1"/>
</dbReference>
<keyword evidence="9 16" id="KW-0067">ATP-binding</keyword>
<dbReference type="CDD" id="cd07903">
    <property type="entry name" value="Adenylation_DNA_ligase_IV"/>
    <property type="match status" value="1"/>
</dbReference>
<dbReference type="PANTHER" id="PTHR45997:SF1">
    <property type="entry name" value="DNA LIGASE 4"/>
    <property type="match status" value="1"/>
</dbReference>
<dbReference type="SMART" id="SM00292">
    <property type="entry name" value="BRCT"/>
    <property type="match status" value="2"/>
</dbReference>
<evidence type="ECO:0000256" key="1">
    <source>
        <dbReference type="ARBA" id="ARBA00001946"/>
    </source>
</evidence>
<dbReference type="Pfam" id="PF04675">
    <property type="entry name" value="DNA_ligase_A_N"/>
    <property type="match status" value="1"/>
</dbReference>
<feature type="domain" description="ATP-dependent DNA ligase family profile" evidence="19">
    <location>
        <begin position="434"/>
        <end position="559"/>
    </location>
</feature>
<evidence type="ECO:0000256" key="4">
    <source>
        <dbReference type="ARBA" id="ARBA00022598"/>
    </source>
</evidence>
<keyword evidence="4 16" id="KW-0436">Ligase</keyword>
<evidence type="ECO:0000256" key="6">
    <source>
        <dbReference type="ARBA" id="ARBA00022737"/>
    </source>
</evidence>
<evidence type="ECO:0000256" key="11">
    <source>
        <dbReference type="ARBA" id="ARBA00023172"/>
    </source>
</evidence>
<dbReference type="Gene3D" id="2.40.50.140">
    <property type="entry name" value="Nucleic acid-binding proteins"/>
    <property type="match status" value="1"/>
</dbReference>
<evidence type="ECO:0000256" key="17">
    <source>
        <dbReference type="RuleBase" id="RU004196"/>
    </source>
</evidence>
<evidence type="ECO:0000256" key="8">
    <source>
        <dbReference type="ARBA" id="ARBA00022763"/>
    </source>
</evidence>
<dbReference type="Pfam" id="PF04679">
    <property type="entry name" value="DNA_ligase_A_C"/>
    <property type="match status" value="1"/>
</dbReference>
<dbReference type="CDD" id="cd07968">
    <property type="entry name" value="OBF_DNA_ligase_IV"/>
    <property type="match status" value="1"/>
</dbReference>
<keyword evidence="8 16" id="KW-0227">DNA damage</keyword>
<evidence type="ECO:0000256" key="9">
    <source>
        <dbReference type="ARBA" id="ARBA00022840"/>
    </source>
</evidence>
<evidence type="ECO:0000259" key="20">
    <source>
        <dbReference type="PROSITE" id="PS50172"/>
    </source>
</evidence>
<evidence type="ECO:0000256" key="15">
    <source>
        <dbReference type="ARBA" id="ARBA00043870"/>
    </source>
</evidence>
<dbReference type="PANTHER" id="PTHR45997">
    <property type="entry name" value="DNA LIGASE 4"/>
    <property type="match status" value="1"/>
</dbReference>
<evidence type="ECO:0000256" key="13">
    <source>
        <dbReference type="ARBA" id="ARBA00023242"/>
    </source>
</evidence>
<dbReference type="GO" id="GO:0046872">
    <property type="term" value="F:metal ion binding"/>
    <property type="evidence" value="ECO:0007669"/>
    <property type="project" value="UniProtKB-KW"/>
</dbReference>
<keyword evidence="11 16" id="KW-0233">DNA recombination</keyword>
<comment type="cofactor">
    <cofactor evidence="1">
        <name>Mg(2+)</name>
        <dbReference type="ChEBI" id="CHEBI:18420"/>
    </cofactor>
</comment>
<reference evidence="21 22" key="1">
    <citation type="journal article" date="2014" name="BMC Genomics">
        <title>Comparative genomics of the major fungal agents of human and animal Sporotrichosis: Sporothrix schenckii and Sporothrix brasiliensis.</title>
        <authorList>
            <person name="Teixeira M.M."/>
            <person name="de Almeida L.G."/>
            <person name="Kubitschek-Barreira P."/>
            <person name="Alves F.L."/>
            <person name="Kioshima E.S."/>
            <person name="Abadio A.K."/>
            <person name="Fernandes L."/>
            <person name="Derengowski L.S."/>
            <person name="Ferreira K.S."/>
            <person name="Souza R.C."/>
            <person name="Ruiz J.C."/>
            <person name="de Andrade N.C."/>
            <person name="Paes H.C."/>
            <person name="Nicola A.M."/>
            <person name="Albuquerque P."/>
            <person name="Gerber A.L."/>
            <person name="Martins V.P."/>
            <person name="Peconick L.D."/>
            <person name="Neto A.V."/>
            <person name="Chaucanez C.B."/>
            <person name="Silva P.A."/>
            <person name="Cunha O.L."/>
            <person name="de Oliveira F.F."/>
            <person name="dos Santos T.C."/>
            <person name="Barros A.L."/>
            <person name="Soares M.A."/>
            <person name="de Oliveira L.M."/>
            <person name="Marini M.M."/>
            <person name="Villalobos-Duno H."/>
            <person name="Cunha M.M."/>
            <person name="de Hoog S."/>
            <person name="da Silveira J.F."/>
            <person name="Henrissat B."/>
            <person name="Nino-Vega G.A."/>
            <person name="Cisalpino P.S."/>
            <person name="Mora-Montes H.M."/>
            <person name="Almeida S.R."/>
            <person name="Stajich J.E."/>
            <person name="Lopes-Bezerra L.M."/>
            <person name="Vasconcelos A.T."/>
            <person name="Felipe M.S."/>
        </authorList>
    </citation>
    <scope>NUCLEOTIDE SEQUENCE [LARGE SCALE GENOMIC DNA]</scope>
    <source>
        <strain evidence="21 22">1099-18</strain>
    </source>
</reference>
<dbReference type="EMBL" id="AXCR01000001">
    <property type="protein sequence ID" value="KJR89899.1"/>
    <property type="molecule type" value="Genomic_DNA"/>
</dbReference>
<evidence type="ECO:0000256" key="12">
    <source>
        <dbReference type="ARBA" id="ARBA00023204"/>
    </source>
</evidence>
<dbReference type="GO" id="GO:0006297">
    <property type="term" value="P:nucleotide-excision repair, DNA gap filling"/>
    <property type="evidence" value="ECO:0007669"/>
    <property type="project" value="TreeGrafter"/>
</dbReference>
<dbReference type="Gene3D" id="3.30.470.30">
    <property type="entry name" value="DNA ligase/mRNA capping enzyme"/>
    <property type="match status" value="1"/>
</dbReference>
<dbReference type="FunFam" id="3.30.470.30:FF:000013">
    <property type="entry name" value="DNA ligase"/>
    <property type="match status" value="1"/>
</dbReference>
<dbReference type="GeneID" id="27667876"/>
<dbReference type="KEGG" id="ssck:SPSK_05890"/>
<dbReference type="CDD" id="cd17722">
    <property type="entry name" value="BRCT_DNA_ligase_IV_rpt1"/>
    <property type="match status" value="1"/>
</dbReference>
<dbReference type="NCBIfam" id="TIGR00574">
    <property type="entry name" value="dnl1"/>
    <property type="match status" value="1"/>
</dbReference>
<dbReference type="InterPro" id="IPR001357">
    <property type="entry name" value="BRCT_dom"/>
</dbReference>
<dbReference type="InterPro" id="IPR012340">
    <property type="entry name" value="NA-bd_OB-fold"/>
</dbReference>
<dbReference type="Proteomes" id="UP000033710">
    <property type="component" value="Unassembled WGS sequence"/>
</dbReference>
<keyword evidence="10" id="KW-0460">Magnesium</keyword>
<dbReference type="InterPro" id="IPR016059">
    <property type="entry name" value="DNA_ligase_ATP-dep_CS"/>
</dbReference>
<comment type="subcellular location">
    <subcellularLocation>
        <location evidence="2">Nucleus</location>
    </subcellularLocation>
</comment>
<dbReference type="GO" id="GO:0032807">
    <property type="term" value="C:DNA ligase IV complex"/>
    <property type="evidence" value="ECO:0007669"/>
    <property type="project" value="TreeGrafter"/>
</dbReference>
<evidence type="ECO:0000256" key="10">
    <source>
        <dbReference type="ARBA" id="ARBA00022842"/>
    </source>
</evidence>
<keyword evidence="7 16" id="KW-0547">Nucleotide-binding</keyword>
<dbReference type="FunFam" id="1.10.3260.10:FF:000008">
    <property type="entry name" value="DNA ligase 4"/>
    <property type="match status" value="1"/>
</dbReference>
<keyword evidence="6" id="KW-0677">Repeat</keyword>
<dbReference type="SUPFAM" id="SSF117018">
    <property type="entry name" value="ATP-dependent DNA ligase DNA-binding domain"/>
    <property type="match status" value="1"/>
</dbReference>
<dbReference type="GO" id="GO:0006310">
    <property type="term" value="P:DNA recombination"/>
    <property type="evidence" value="ECO:0007669"/>
    <property type="project" value="UniProtKB-KW"/>
</dbReference>
<keyword evidence="5" id="KW-0479">Metal-binding</keyword>
<evidence type="ECO:0000256" key="14">
    <source>
        <dbReference type="ARBA" id="ARBA00034003"/>
    </source>
</evidence>
<gene>
    <name evidence="21" type="ORF">SPSK_05890</name>
</gene>
<feature type="region of interest" description="Disordered" evidence="18">
    <location>
        <begin position="1"/>
        <end position="21"/>
    </location>
</feature>
<evidence type="ECO:0000313" key="22">
    <source>
        <dbReference type="Proteomes" id="UP000033710"/>
    </source>
</evidence>
<evidence type="ECO:0000256" key="18">
    <source>
        <dbReference type="SAM" id="MobiDB-lite"/>
    </source>
</evidence>
<proteinExistence type="inferred from homology"/>
<protein>
    <recommendedName>
        <fullName evidence="16">DNA ligase</fullName>
        <ecNumber evidence="16">6.5.1.1</ecNumber>
    </recommendedName>
</protein>
<dbReference type="InterPro" id="IPR044125">
    <property type="entry name" value="Adenylation_DNA_ligase_IV"/>
</dbReference>
<dbReference type="Gene3D" id="1.10.3260.10">
    <property type="entry name" value="DNA ligase, ATP-dependent, N-terminal domain"/>
    <property type="match status" value="1"/>
</dbReference>
<evidence type="ECO:0000256" key="5">
    <source>
        <dbReference type="ARBA" id="ARBA00022723"/>
    </source>
</evidence>
<dbReference type="GO" id="GO:0005524">
    <property type="term" value="F:ATP binding"/>
    <property type="evidence" value="ECO:0007669"/>
    <property type="project" value="UniProtKB-KW"/>
</dbReference>
<reference evidence="21 22" key="2">
    <citation type="journal article" date="2015" name="Eukaryot. Cell">
        <title>Asexual propagation of a virulent clone complex in a human and feline outbreak of sporotrichosis.</title>
        <authorList>
            <person name="Teixeira Mde M."/>
            <person name="Rodrigues A.M."/>
            <person name="Tsui C.K."/>
            <person name="de Almeida L.G."/>
            <person name="Van Diepeningen A.D."/>
            <person name="van den Ende B.G."/>
            <person name="Fernandes G.F."/>
            <person name="Kano R."/>
            <person name="Hamelin R.C."/>
            <person name="Lopes-Bezerra L.M."/>
            <person name="Vasconcelos A.T."/>
            <person name="de Hoog S."/>
            <person name="de Camargo Z.P."/>
            <person name="Felipe M.S."/>
        </authorList>
    </citation>
    <scope>NUCLEOTIDE SEQUENCE [LARGE SCALE GENOMIC DNA]</scope>
    <source>
        <strain evidence="21 22">1099-18</strain>
    </source>
</reference>
<evidence type="ECO:0000256" key="3">
    <source>
        <dbReference type="ARBA" id="ARBA00007572"/>
    </source>
</evidence>
<evidence type="ECO:0000313" key="21">
    <source>
        <dbReference type="EMBL" id="KJR89899.1"/>
    </source>
</evidence>
<dbReference type="SUPFAM" id="SSF56091">
    <property type="entry name" value="DNA ligase/mRNA capping enzyme, catalytic domain"/>
    <property type="match status" value="1"/>
</dbReference>
<dbReference type="PROSITE" id="PS50160">
    <property type="entry name" value="DNA_LIGASE_A3"/>
    <property type="match status" value="1"/>
</dbReference>
<comment type="caution">
    <text evidence="21">The sequence shown here is derived from an EMBL/GenBank/DDBJ whole genome shotgun (WGS) entry which is preliminary data.</text>
</comment>
<keyword evidence="12 16" id="KW-0234">DNA repair</keyword>
<dbReference type="GO" id="GO:0003677">
    <property type="term" value="F:DNA binding"/>
    <property type="evidence" value="ECO:0007669"/>
    <property type="project" value="InterPro"/>
</dbReference>
<dbReference type="InterPro" id="IPR036420">
    <property type="entry name" value="BRCT_dom_sf"/>
</dbReference>
<dbReference type="InterPro" id="IPR000977">
    <property type="entry name" value="DNA_ligase_ATP-dep"/>
</dbReference>
<sequence length="1023" mass="116011">MSEPHIKREDSPGAEARREDLLQYGHSLQPDDDRYPNRPHNHSATLLFSELFRSFFNPLSEVKAQPAVLGPARLKAGFGPGSSRLSPHEQRRAIIQRFISRWRTEVGNDFYPALRLILPDKDRDRSVYGLKENTIGKLLVKLMKIDKNSEDGFNLIHWKLPGQSVISRMAGDFAGRCYEVLAKRPLLTEVGDLRIGQVNALLDKLADASGESEQLPIFETFYEHMNPEELTWLIRIILKQMKIGASERTILNLWHPDGEALFNVSSSLRRVCWELYDPQVRLEQDSSRVSLMQCFQPQLAQFQISTSFQKLVEKLGPTQDDSEFWIEEKLDGERMQMHMAKDNSMPGGWRFCFWSRKAKDYTDLYGDSLNNNKSALTQHLKGAFADGVHNLILDGEMITWDPLIDKIVAFGTLKTAAIGAQSNPHDITAPRPLFRVFDILYLNDQPLARYTLYDRHRALERAVVGVPRRLEVHPYEKATSPDVIEPMLRQIVANSSEGLVLKNPCSMYRLNSRNDDWIKVKPEYMTEFGESLDCLVVGGYFGSGHRGGTLSSFLCGLRVGQNHIDAGASSEKCLSFFKVGGGFKAEDYAEIRHLTENKWVDWDSSNPPSEFIELAGGERAQLEKPDVWIRPKDSIVISVKAASISPSDSFAVRETLRFPRFRRLRLDRSWNTALDTEQFQALRDRINEEAKDRKEMQIEDRRQRRPTKKAKLGLVIVGQGRGDKKDSEDSGALFEPAQFPDEQPPGNVFKGFTFCVLSEAVHPTKKSRGEIEALIKRHGGRISQRPDATANTVIIADRKVIKVASLIKAAQVDIIRPVWLIDCLSQKGGDFLLPFEHRHLLHATEETRREAALATDEFGDSFARDVTVGGLQEILGGMQPARRGDYDDSFDVRVFLDQLGERGHDLGSPRSLMFRRCHVHFAVVGTTSSTFLIHLKARIRFGGGLVEDNIDKDTTTHVVIVKTAGTYGAEDTARNYVMDIRQRLSSRTKQPRIVETSWLDDSWKAGTLLDEEQYVFRCSRMPL</sequence>
<feature type="domain" description="BRCT" evidence="20">
    <location>
        <begin position="744"/>
        <end position="827"/>
    </location>
</feature>
<dbReference type="InterPro" id="IPR012310">
    <property type="entry name" value="DNA_ligase_ATP-dep_cent"/>
</dbReference>
<dbReference type="InterPro" id="IPR012308">
    <property type="entry name" value="DNA_ligase_ATP-dep_N"/>
</dbReference>
<dbReference type="GO" id="GO:0003910">
    <property type="term" value="F:DNA ligase (ATP) activity"/>
    <property type="evidence" value="ECO:0007669"/>
    <property type="project" value="UniProtKB-EC"/>
</dbReference>
<dbReference type="SUPFAM" id="SSF50249">
    <property type="entry name" value="Nucleic acid-binding proteins"/>
    <property type="match status" value="1"/>
</dbReference>
<dbReference type="SUPFAM" id="SSF52113">
    <property type="entry name" value="BRCT domain"/>
    <property type="match status" value="2"/>
</dbReference>
<comment type="similarity">
    <text evidence="3 17">Belongs to the ATP-dependent DNA ligase family.</text>
</comment>
<dbReference type="InterPro" id="IPR036599">
    <property type="entry name" value="DNA_ligase_N_sf"/>
</dbReference>
<dbReference type="AlphaFoldDB" id="A0A0F2MLF4"/>
<dbReference type="Gene3D" id="3.40.50.10190">
    <property type="entry name" value="BRCT domain"/>
    <property type="match status" value="2"/>
</dbReference>
<evidence type="ECO:0000259" key="19">
    <source>
        <dbReference type="PROSITE" id="PS50160"/>
    </source>
</evidence>
<dbReference type="GO" id="GO:0006303">
    <property type="term" value="P:double-strand break repair via nonhomologous end joining"/>
    <property type="evidence" value="ECO:0007669"/>
    <property type="project" value="TreeGrafter"/>
</dbReference>
<dbReference type="EC" id="6.5.1.1" evidence="16"/>
<keyword evidence="13" id="KW-0539">Nucleus</keyword>
<dbReference type="Pfam" id="PF01068">
    <property type="entry name" value="DNA_ligase_A_M"/>
    <property type="match status" value="1"/>
</dbReference>
<dbReference type="OrthoDB" id="151490at2759"/>
<organism evidence="21 22">
    <name type="scientific">Sporothrix schenckii 1099-18</name>
    <dbReference type="NCBI Taxonomy" id="1397361"/>
    <lineage>
        <taxon>Eukaryota</taxon>
        <taxon>Fungi</taxon>
        <taxon>Dikarya</taxon>
        <taxon>Ascomycota</taxon>
        <taxon>Pezizomycotina</taxon>
        <taxon>Sordariomycetes</taxon>
        <taxon>Sordariomycetidae</taxon>
        <taxon>Ophiostomatales</taxon>
        <taxon>Ophiostomataceae</taxon>
        <taxon>Sporothrix</taxon>
    </lineage>
</organism>
<dbReference type="PROSITE" id="PS50172">
    <property type="entry name" value="BRCT"/>
    <property type="match status" value="2"/>
</dbReference>
<comment type="function">
    <text evidence="15">DNA ligase involved in DNA non-homologous end joining (NHEJ); required for double-strand break (DSB) repair.</text>
</comment>
<dbReference type="RefSeq" id="XP_016592575.1">
    <property type="nucleotide sequence ID" value="XM_016732599.1"/>
</dbReference>
<comment type="catalytic activity">
    <reaction evidence="14 16">
        <text>ATP + (deoxyribonucleotide)n-3'-hydroxyl + 5'-phospho-(deoxyribonucleotide)m = (deoxyribonucleotide)n+m + AMP + diphosphate.</text>
        <dbReference type="EC" id="6.5.1.1"/>
    </reaction>
</comment>
<dbReference type="Pfam" id="PF00533">
    <property type="entry name" value="BRCT"/>
    <property type="match status" value="1"/>
</dbReference>
<evidence type="ECO:0000256" key="2">
    <source>
        <dbReference type="ARBA" id="ARBA00004123"/>
    </source>
</evidence>
<evidence type="ECO:0000256" key="7">
    <source>
        <dbReference type="ARBA" id="ARBA00022741"/>
    </source>
</evidence>
<dbReference type="InterPro" id="IPR029710">
    <property type="entry name" value="LIG4"/>
</dbReference>
<accession>A0A0F2MLF4</accession>
<evidence type="ECO:0000256" key="16">
    <source>
        <dbReference type="RuleBase" id="RU000617"/>
    </source>
</evidence>
<feature type="domain" description="BRCT" evidence="20">
    <location>
        <begin position="921"/>
        <end position="1016"/>
    </location>
</feature>
<dbReference type="FunFam" id="2.40.50.140:FF:000234">
    <property type="entry name" value="DNA ligase"/>
    <property type="match status" value="1"/>
</dbReference>
<dbReference type="InterPro" id="IPR012309">
    <property type="entry name" value="DNA_ligase_ATP-dep_C"/>
</dbReference>
<name>A0A0F2MLF4_SPOSC</name>
<dbReference type="GO" id="GO:0071897">
    <property type="term" value="P:DNA biosynthetic process"/>
    <property type="evidence" value="ECO:0007669"/>
    <property type="project" value="InterPro"/>
</dbReference>
<dbReference type="VEuPathDB" id="FungiDB:SPSK_05890"/>